<evidence type="ECO:0000256" key="5">
    <source>
        <dbReference type="ARBA" id="ARBA00022692"/>
    </source>
</evidence>
<dbReference type="SMART" id="SM00665">
    <property type="entry name" value="B561"/>
    <property type="match status" value="1"/>
</dbReference>
<dbReference type="InterPro" id="IPR042789">
    <property type="entry name" value="FRRS1L"/>
</dbReference>
<evidence type="ECO:0000256" key="3">
    <source>
        <dbReference type="ARBA" id="ARBA00009195"/>
    </source>
</evidence>
<protein>
    <recommendedName>
        <fullName evidence="18">Ferric-chelate reductase 1</fullName>
    </recommendedName>
</protein>
<evidence type="ECO:0000256" key="12">
    <source>
        <dbReference type="SAM" id="Phobius"/>
    </source>
</evidence>
<evidence type="ECO:0000256" key="6">
    <source>
        <dbReference type="ARBA" id="ARBA00022982"/>
    </source>
</evidence>
<reference evidence="16 17" key="1">
    <citation type="submission" date="2022-05" db="EMBL/GenBank/DDBJ databases">
        <authorList>
            <consortium name="Genoscope - CEA"/>
            <person name="William W."/>
        </authorList>
    </citation>
    <scope>NUCLEOTIDE SEQUENCE [LARGE SCALE GENOMIC DNA]</scope>
</reference>
<dbReference type="InterPro" id="IPR002861">
    <property type="entry name" value="Reeler_dom"/>
</dbReference>
<feature type="domain" description="DOMON" evidence="13">
    <location>
        <begin position="242"/>
        <end position="356"/>
    </location>
</feature>
<evidence type="ECO:0000256" key="4">
    <source>
        <dbReference type="ARBA" id="ARBA00022448"/>
    </source>
</evidence>
<dbReference type="InterPro" id="IPR006593">
    <property type="entry name" value="Cyt_b561/ferric_Rdtase_TM"/>
</dbReference>
<keyword evidence="17" id="KW-1185">Reference proteome</keyword>
<evidence type="ECO:0000259" key="15">
    <source>
        <dbReference type="PROSITE" id="PS51019"/>
    </source>
</evidence>
<keyword evidence="7 12" id="KW-1133">Transmembrane helix</keyword>
<dbReference type="InterPro" id="IPR005018">
    <property type="entry name" value="DOMON_domain"/>
</dbReference>
<dbReference type="PROSITE" id="PS50836">
    <property type="entry name" value="DOMON"/>
    <property type="match status" value="2"/>
</dbReference>
<evidence type="ECO:0000259" key="14">
    <source>
        <dbReference type="PROSITE" id="PS50939"/>
    </source>
</evidence>
<dbReference type="CDD" id="cd08760">
    <property type="entry name" value="Cyt_b561_FRRS1_like"/>
    <property type="match status" value="1"/>
</dbReference>
<dbReference type="Pfam" id="PF03188">
    <property type="entry name" value="Cytochrom_B561"/>
    <property type="match status" value="1"/>
</dbReference>
<feature type="transmembrane region" description="Helical" evidence="12">
    <location>
        <begin position="695"/>
        <end position="712"/>
    </location>
</feature>
<evidence type="ECO:0000256" key="11">
    <source>
        <dbReference type="SAM" id="MobiDB-lite"/>
    </source>
</evidence>
<dbReference type="Gene3D" id="1.20.120.1770">
    <property type="match status" value="1"/>
</dbReference>
<feature type="transmembrane region" description="Helical" evidence="12">
    <location>
        <begin position="586"/>
        <end position="605"/>
    </location>
</feature>
<dbReference type="PANTHER" id="PTHR46902">
    <property type="entry name" value="DOMON DOMAIN-CONTAINING PROTEIN FRRS1L"/>
    <property type="match status" value="1"/>
</dbReference>
<comment type="cofactor">
    <cofactor evidence="1">
        <name>heme b</name>
        <dbReference type="ChEBI" id="CHEBI:60344"/>
    </cofactor>
</comment>
<dbReference type="PANTHER" id="PTHR46902:SF1">
    <property type="entry name" value="DOMON DOMAIN-CONTAINING PROTEIN FRRS1L"/>
    <property type="match status" value="1"/>
</dbReference>
<dbReference type="Gene3D" id="2.60.40.4060">
    <property type="entry name" value="Reeler domain"/>
    <property type="match status" value="1"/>
</dbReference>
<evidence type="ECO:0000256" key="1">
    <source>
        <dbReference type="ARBA" id="ARBA00001970"/>
    </source>
</evidence>
<feature type="transmembrane region" description="Helical" evidence="12">
    <location>
        <begin position="626"/>
        <end position="646"/>
    </location>
</feature>
<dbReference type="Pfam" id="PF02014">
    <property type="entry name" value="Reeler"/>
    <property type="match status" value="1"/>
</dbReference>
<evidence type="ECO:0000313" key="16">
    <source>
        <dbReference type="EMBL" id="CAH3171831.1"/>
    </source>
</evidence>
<feature type="domain" description="Reelin" evidence="15">
    <location>
        <begin position="46"/>
        <end position="216"/>
    </location>
</feature>
<name>A0ABN8QYZ2_9CNID</name>
<sequence length="814" mass="88822">MRDVHRSLVGDESIYSSAAALFENSITTKRIMKLVLEVAFLLVLGMSQAWGYSSGPPLSKCETVIPIHGKNKPQSEASPYSISVSNSSYTTGESLTVTIQGSGSKKFKGFILQARGSDSSVAWPVGEFTEIPADGAQVLFCAGGDLKSTAAHKNPDKKEWSSLQFTWTAPAQSAGNITFIATIVENFTTFWRKIESPVVTGPPAENVTRGVASQSFQIDKTGCGKTKGCFSLPSDCTGSADCNYLFTYQVSEGNVVMEMSAKQRYVSVAFNEQQLMDKMDAIMCATMGSNLVELRHYYSRDHNMDRQNLAGNSDITLNKIVNEDGGIKCRVTRNLTSNADYFKDLTKKWYVLFAYGTTTPSGSGQYHQKNRTFWGEKIDLSVPATLVDEKTQVKDTITKDGCGETKSCYSEPADCKGSSDCSYFVTIKPVKGGDGQGEVTEVEFEISSKKQWASIGFNTEKKMGGTDALICENINGQVSVEHYVADKGYGTPTKSNPKPSSLEQTSQKSESGIISCQFKRKMQDPDMIDLTNPLYLVYVSGPTSGNTIGQHPPSPKTSPQKVEVSKVVVLTGEKKDSTLIKAHGCLMVIAWIGFASIGIFMARFTKVAFGDKELLGTKVWFTFHRILMICTVLVTIVGIILIFVYAGHWMSGAHPITGIIVLVLSVIQPIAAAFRPHPGDDNRYLFNWAHRAGGIFALILAVVTVFLGILIYKDELGLDDSPLYAMIVYCVGVAFVIAFDIYLSCKKRDHKTASFTMIGEKEGGHVQVEQSPEELAVSHRRLMLGFLVLLVTGIVIALIVLIAVAEAGEEGDHH</sequence>
<keyword evidence="9 12" id="KW-0472">Membrane</keyword>
<dbReference type="InterPro" id="IPR042307">
    <property type="entry name" value="Reeler_sf"/>
</dbReference>
<keyword evidence="6" id="KW-0249">Electron transport</keyword>
<comment type="similarity">
    <text evidence="3">Belongs to the FRRS1 family.</text>
</comment>
<dbReference type="SMART" id="SM00664">
    <property type="entry name" value="DoH"/>
    <property type="match status" value="2"/>
</dbReference>
<feature type="domain" description="DOMON" evidence="13">
    <location>
        <begin position="421"/>
        <end position="541"/>
    </location>
</feature>
<feature type="domain" description="Cytochrome b561" evidence="14">
    <location>
        <begin position="544"/>
        <end position="747"/>
    </location>
</feature>
<evidence type="ECO:0008006" key="18">
    <source>
        <dbReference type="Google" id="ProtNLM"/>
    </source>
</evidence>
<gene>
    <name evidence="16" type="ORF">PLOB_00012171</name>
</gene>
<keyword evidence="5 12" id="KW-0812">Transmembrane</keyword>
<evidence type="ECO:0000313" key="17">
    <source>
        <dbReference type="Proteomes" id="UP001159405"/>
    </source>
</evidence>
<dbReference type="PROSITE" id="PS50939">
    <property type="entry name" value="CYTOCHROME_B561"/>
    <property type="match status" value="1"/>
</dbReference>
<keyword evidence="10" id="KW-0325">Glycoprotein</keyword>
<evidence type="ECO:0000256" key="2">
    <source>
        <dbReference type="ARBA" id="ARBA00004141"/>
    </source>
</evidence>
<dbReference type="CDD" id="cd09628">
    <property type="entry name" value="DOMON_SDR_2_like"/>
    <property type="match status" value="2"/>
</dbReference>
<feature type="transmembrane region" description="Helical" evidence="12">
    <location>
        <begin position="724"/>
        <end position="743"/>
    </location>
</feature>
<dbReference type="Pfam" id="PF03351">
    <property type="entry name" value="DOMON"/>
    <property type="match status" value="2"/>
</dbReference>
<evidence type="ECO:0000256" key="9">
    <source>
        <dbReference type="ARBA" id="ARBA00023136"/>
    </source>
</evidence>
<feature type="region of interest" description="Disordered" evidence="11">
    <location>
        <begin position="488"/>
        <end position="511"/>
    </location>
</feature>
<comment type="caution">
    <text evidence="16">The sequence shown here is derived from an EMBL/GenBank/DDBJ whole genome shotgun (WGS) entry which is preliminary data.</text>
</comment>
<dbReference type="EMBL" id="CALNXK010000167">
    <property type="protein sequence ID" value="CAH3171831.1"/>
    <property type="molecule type" value="Genomic_DNA"/>
</dbReference>
<comment type="subcellular location">
    <subcellularLocation>
        <location evidence="2">Membrane</location>
        <topology evidence="2">Multi-pass membrane protein</topology>
    </subcellularLocation>
</comment>
<accession>A0ABN8QYZ2</accession>
<evidence type="ECO:0000256" key="10">
    <source>
        <dbReference type="ARBA" id="ARBA00023180"/>
    </source>
</evidence>
<evidence type="ECO:0000259" key="13">
    <source>
        <dbReference type="PROSITE" id="PS50836"/>
    </source>
</evidence>
<feature type="transmembrane region" description="Helical" evidence="12">
    <location>
        <begin position="652"/>
        <end position="674"/>
    </location>
</feature>
<feature type="transmembrane region" description="Helical" evidence="12">
    <location>
        <begin position="782"/>
        <end position="805"/>
    </location>
</feature>
<dbReference type="PROSITE" id="PS51019">
    <property type="entry name" value="REELIN"/>
    <property type="match status" value="1"/>
</dbReference>
<dbReference type="CDD" id="cd08544">
    <property type="entry name" value="Reeler"/>
    <property type="match status" value="1"/>
</dbReference>
<evidence type="ECO:0000256" key="8">
    <source>
        <dbReference type="ARBA" id="ARBA00023004"/>
    </source>
</evidence>
<keyword evidence="4" id="KW-0813">Transport</keyword>
<organism evidence="16 17">
    <name type="scientific">Porites lobata</name>
    <dbReference type="NCBI Taxonomy" id="104759"/>
    <lineage>
        <taxon>Eukaryota</taxon>
        <taxon>Metazoa</taxon>
        <taxon>Cnidaria</taxon>
        <taxon>Anthozoa</taxon>
        <taxon>Hexacorallia</taxon>
        <taxon>Scleractinia</taxon>
        <taxon>Fungiina</taxon>
        <taxon>Poritidae</taxon>
        <taxon>Porites</taxon>
    </lineage>
</organism>
<proteinExistence type="inferred from homology"/>
<feature type="compositionally biased region" description="Polar residues" evidence="11">
    <location>
        <begin position="492"/>
        <end position="511"/>
    </location>
</feature>
<keyword evidence="8" id="KW-0408">Iron</keyword>
<dbReference type="Proteomes" id="UP001159405">
    <property type="component" value="Unassembled WGS sequence"/>
</dbReference>
<evidence type="ECO:0000256" key="7">
    <source>
        <dbReference type="ARBA" id="ARBA00022989"/>
    </source>
</evidence>